<dbReference type="GO" id="GO:0022857">
    <property type="term" value="F:transmembrane transporter activity"/>
    <property type="evidence" value="ECO:0007669"/>
    <property type="project" value="InterPro"/>
</dbReference>
<feature type="transmembrane region" description="Helical" evidence="6">
    <location>
        <begin position="117"/>
        <end position="135"/>
    </location>
</feature>
<dbReference type="PANTHER" id="PTHR23506">
    <property type="entry name" value="GH10249P"/>
    <property type="match status" value="1"/>
</dbReference>
<evidence type="ECO:0000313" key="9">
    <source>
        <dbReference type="Proteomes" id="UP000683360"/>
    </source>
</evidence>
<feature type="transmembrane region" description="Helical" evidence="6">
    <location>
        <begin position="258"/>
        <end position="280"/>
    </location>
</feature>
<gene>
    <name evidence="8" type="ORF">MEDL_10287</name>
</gene>
<keyword evidence="4 6" id="KW-1133">Transmembrane helix</keyword>
<feature type="transmembrane region" description="Helical" evidence="6">
    <location>
        <begin position="20"/>
        <end position="41"/>
    </location>
</feature>
<feature type="transmembrane region" description="Helical" evidence="6">
    <location>
        <begin position="329"/>
        <end position="348"/>
    </location>
</feature>
<dbReference type="OrthoDB" id="497880at2759"/>
<sequence>MHSEKSPFFTIKATQRGISRTVIGILFAMFEFVIFILSPLIGKYLSTLGYRKVFFVGVILSGVSTMIIGVLNYIPDKNVFIVSCFVVRFLEAVGSAACLTSVYAIVARAFPKKIPSVMGVIEMCNGLGLMIGPALGSGLYQIGGFGLPFYTTGAMLILTGIFCFFAIPKPTDKEDNSSMSVFILLKNPSIMITGLMILIAASGIGFLEPTLAIQLKELDLSTAEAGGFFVLLPFVYALSSPLWGYINEKKDCGRCMMNIALIFAFLSFLMFGPTPLIPFIKSEGHSKDGMAVYGIVAGFESASFSLGAFIGPLLGGIMVDNLKFPTASTIYAFMFLIVALIGGIKALVDKIKSKKQSQCILTNLTHIDISDRTDIITSVVDNNNKVVTDISDRTDIIQSAVDNDITVVSDISDRTNIIKSAVDNNNTMVTDLCDRTNKLTSAVDNDNKSVTDISDSTDIITGVVDNDNTSVKIQR</sequence>
<reference evidence="8" key="1">
    <citation type="submission" date="2021-03" db="EMBL/GenBank/DDBJ databases">
        <authorList>
            <person name="Bekaert M."/>
        </authorList>
    </citation>
    <scope>NUCLEOTIDE SEQUENCE</scope>
</reference>
<dbReference type="SUPFAM" id="SSF103473">
    <property type="entry name" value="MFS general substrate transporter"/>
    <property type="match status" value="1"/>
</dbReference>
<keyword evidence="9" id="KW-1185">Reference proteome</keyword>
<dbReference type="PANTHER" id="PTHR23506:SF26">
    <property type="entry name" value="MFS-TYPE TRANSPORTER SLC18B1"/>
    <property type="match status" value="1"/>
</dbReference>
<dbReference type="InterPro" id="IPR036259">
    <property type="entry name" value="MFS_trans_sf"/>
</dbReference>
<dbReference type="Gene3D" id="1.20.1250.20">
    <property type="entry name" value="MFS general substrate transporter like domains"/>
    <property type="match status" value="2"/>
</dbReference>
<evidence type="ECO:0000256" key="4">
    <source>
        <dbReference type="ARBA" id="ARBA00022989"/>
    </source>
</evidence>
<dbReference type="InterPro" id="IPR011701">
    <property type="entry name" value="MFS"/>
</dbReference>
<dbReference type="PROSITE" id="PS50850">
    <property type="entry name" value="MFS"/>
    <property type="match status" value="1"/>
</dbReference>
<keyword evidence="2" id="KW-0813">Transport</keyword>
<name>A0A8S3QIG5_MYTED</name>
<dbReference type="Proteomes" id="UP000683360">
    <property type="component" value="Unassembled WGS sequence"/>
</dbReference>
<feature type="transmembrane region" description="Helical" evidence="6">
    <location>
        <begin position="80"/>
        <end position="105"/>
    </location>
</feature>
<dbReference type="Pfam" id="PF07690">
    <property type="entry name" value="MFS_1"/>
    <property type="match status" value="1"/>
</dbReference>
<dbReference type="InterPro" id="IPR050930">
    <property type="entry name" value="MFS_Vesicular_Transporter"/>
</dbReference>
<organism evidence="8 9">
    <name type="scientific">Mytilus edulis</name>
    <name type="common">Blue mussel</name>
    <dbReference type="NCBI Taxonomy" id="6550"/>
    <lineage>
        <taxon>Eukaryota</taxon>
        <taxon>Metazoa</taxon>
        <taxon>Spiralia</taxon>
        <taxon>Lophotrochozoa</taxon>
        <taxon>Mollusca</taxon>
        <taxon>Bivalvia</taxon>
        <taxon>Autobranchia</taxon>
        <taxon>Pteriomorphia</taxon>
        <taxon>Mytilida</taxon>
        <taxon>Mytiloidea</taxon>
        <taxon>Mytilidae</taxon>
        <taxon>Mytilinae</taxon>
        <taxon>Mytilus</taxon>
    </lineage>
</organism>
<feature type="transmembrane region" description="Helical" evidence="6">
    <location>
        <begin position="292"/>
        <end position="317"/>
    </location>
</feature>
<dbReference type="AlphaFoldDB" id="A0A8S3QIG5"/>
<evidence type="ECO:0000256" key="1">
    <source>
        <dbReference type="ARBA" id="ARBA00004141"/>
    </source>
</evidence>
<comment type="subcellular location">
    <subcellularLocation>
        <location evidence="1">Membrane</location>
        <topology evidence="1">Multi-pass membrane protein</topology>
    </subcellularLocation>
</comment>
<proteinExistence type="predicted"/>
<keyword evidence="3 6" id="KW-0812">Transmembrane</keyword>
<evidence type="ECO:0000313" key="8">
    <source>
        <dbReference type="EMBL" id="CAG2195324.1"/>
    </source>
</evidence>
<evidence type="ECO:0000256" key="2">
    <source>
        <dbReference type="ARBA" id="ARBA00022448"/>
    </source>
</evidence>
<accession>A0A8S3QIG5</accession>
<protein>
    <recommendedName>
        <fullName evidence="7">Major facilitator superfamily (MFS) profile domain-containing protein</fullName>
    </recommendedName>
</protein>
<evidence type="ECO:0000256" key="6">
    <source>
        <dbReference type="SAM" id="Phobius"/>
    </source>
</evidence>
<dbReference type="InterPro" id="IPR020846">
    <property type="entry name" value="MFS_dom"/>
</dbReference>
<comment type="caution">
    <text evidence="8">The sequence shown here is derived from an EMBL/GenBank/DDBJ whole genome shotgun (WGS) entry which is preliminary data.</text>
</comment>
<feature type="transmembrane region" description="Helical" evidence="6">
    <location>
        <begin position="227"/>
        <end position="246"/>
    </location>
</feature>
<feature type="domain" description="Major facilitator superfamily (MFS) profile" evidence="7">
    <location>
        <begin position="1"/>
        <end position="171"/>
    </location>
</feature>
<feature type="transmembrane region" description="Helical" evidence="6">
    <location>
        <begin position="188"/>
        <end position="207"/>
    </location>
</feature>
<evidence type="ECO:0000259" key="7">
    <source>
        <dbReference type="PROSITE" id="PS50850"/>
    </source>
</evidence>
<evidence type="ECO:0000256" key="5">
    <source>
        <dbReference type="ARBA" id="ARBA00023136"/>
    </source>
</evidence>
<dbReference type="GO" id="GO:0016020">
    <property type="term" value="C:membrane"/>
    <property type="evidence" value="ECO:0007669"/>
    <property type="project" value="UniProtKB-SubCell"/>
</dbReference>
<evidence type="ECO:0000256" key="3">
    <source>
        <dbReference type="ARBA" id="ARBA00022692"/>
    </source>
</evidence>
<keyword evidence="5 6" id="KW-0472">Membrane</keyword>
<feature type="transmembrane region" description="Helical" evidence="6">
    <location>
        <begin position="53"/>
        <end position="74"/>
    </location>
</feature>
<feature type="transmembrane region" description="Helical" evidence="6">
    <location>
        <begin position="147"/>
        <end position="167"/>
    </location>
</feature>
<dbReference type="EMBL" id="CAJPWZ010000515">
    <property type="protein sequence ID" value="CAG2195324.1"/>
    <property type="molecule type" value="Genomic_DNA"/>
</dbReference>